<dbReference type="EMBL" id="JACOOJ010000008">
    <property type="protein sequence ID" value="MBC5632445.1"/>
    <property type="molecule type" value="Genomic_DNA"/>
</dbReference>
<accession>A0ABR7DM05</accession>
<proteinExistence type="predicted"/>
<comment type="caution">
    <text evidence="1">The sequence shown here is derived from an EMBL/GenBank/DDBJ whole genome shotgun (WGS) entry which is preliminary data.</text>
</comment>
<gene>
    <name evidence="1" type="ORF">H8S65_06640</name>
</gene>
<evidence type="ECO:0000313" key="2">
    <source>
        <dbReference type="Proteomes" id="UP000651475"/>
    </source>
</evidence>
<evidence type="ECO:0000313" key="1">
    <source>
        <dbReference type="EMBL" id="MBC5632445.1"/>
    </source>
</evidence>
<dbReference type="Pfam" id="PF12930">
    <property type="entry name" value="DUF3836"/>
    <property type="match status" value="1"/>
</dbReference>
<dbReference type="RefSeq" id="WP_186929210.1">
    <property type="nucleotide sequence ID" value="NZ_JACOOJ010000008.1"/>
</dbReference>
<reference evidence="1 2" key="1">
    <citation type="submission" date="2020-08" db="EMBL/GenBank/DDBJ databases">
        <title>Genome public.</title>
        <authorList>
            <person name="Liu C."/>
            <person name="Sun Q."/>
        </authorList>
    </citation>
    <scope>NUCLEOTIDE SEQUENCE [LARGE SCALE GENOMIC DNA]</scope>
    <source>
        <strain evidence="1 2">NSJ-79</strain>
    </source>
</reference>
<dbReference type="Gene3D" id="2.40.128.720">
    <property type="match status" value="1"/>
</dbReference>
<dbReference type="Proteomes" id="UP000651475">
    <property type="component" value="Unassembled WGS sequence"/>
</dbReference>
<protein>
    <submittedName>
        <fullName evidence="1">DUF3836 domain-containing protein</fullName>
    </submittedName>
</protein>
<keyword evidence="2" id="KW-1185">Reference proteome</keyword>
<organism evidence="1 2">
    <name type="scientific">Parabacteroides hominis</name>
    <dbReference type="NCBI Taxonomy" id="2763057"/>
    <lineage>
        <taxon>Bacteria</taxon>
        <taxon>Pseudomonadati</taxon>
        <taxon>Bacteroidota</taxon>
        <taxon>Bacteroidia</taxon>
        <taxon>Bacteroidales</taxon>
        <taxon>Tannerellaceae</taxon>
        <taxon>Parabacteroides</taxon>
    </lineage>
</organism>
<name>A0ABR7DM05_9BACT</name>
<dbReference type="InterPro" id="IPR024339">
    <property type="entry name" value="DUF3836"/>
</dbReference>
<sequence>MDAITITAAMVLSLFDTNIGGGQFIYNTEFNNRQEVCAKTVFKKNDDGNFQKRLRYRYDYDSQKRLVAKEVQAWDPVSDKWENAYRLEYKYDLTETSVTCMKWDSRTNSYSNQEDKIIYSQLDEHVLSVCNYTWNKKDENWNLVSRMAAYDPTHELLYTDNRMK</sequence>